<dbReference type="InterPro" id="IPR001041">
    <property type="entry name" value="2Fe-2S_ferredoxin-type"/>
</dbReference>
<comment type="cofactor">
    <cofactor evidence="1">
        <name>FAD</name>
        <dbReference type="ChEBI" id="CHEBI:57692"/>
    </cofactor>
</comment>
<evidence type="ECO:0000313" key="5">
    <source>
        <dbReference type="EMBL" id="NDY81622.1"/>
    </source>
</evidence>
<dbReference type="PRINTS" id="PR00410">
    <property type="entry name" value="PHEHYDRXLASE"/>
</dbReference>
<dbReference type="PROSITE" id="PS00197">
    <property type="entry name" value="2FE2S_FER_1"/>
    <property type="match status" value="1"/>
</dbReference>
<dbReference type="RefSeq" id="WP_163650899.1">
    <property type="nucleotide sequence ID" value="NZ_JAAGRN010000001.1"/>
</dbReference>
<dbReference type="Gene3D" id="3.10.20.30">
    <property type="match status" value="1"/>
</dbReference>
<gene>
    <name evidence="5" type="ORF">G3I67_00105</name>
</gene>
<evidence type="ECO:0000256" key="2">
    <source>
        <dbReference type="ARBA" id="ARBA00022714"/>
    </source>
</evidence>
<dbReference type="InterPro" id="IPR006058">
    <property type="entry name" value="2Fe2S_fd_BS"/>
</dbReference>
<evidence type="ECO:0000259" key="3">
    <source>
        <dbReference type="PROSITE" id="PS51085"/>
    </source>
</evidence>
<dbReference type="AlphaFoldDB" id="A0A6B2QTW1"/>
<dbReference type="PROSITE" id="PS51384">
    <property type="entry name" value="FAD_FR"/>
    <property type="match status" value="1"/>
</dbReference>
<dbReference type="InterPro" id="IPR050415">
    <property type="entry name" value="MRET"/>
</dbReference>
<dbReference type="SUPFAM" id="SSF54292">
    <property type="entry name" value="2Fe-2S ferredoxin-like"/>
    <property type="match status" value="1"/>
</dbReference>
<dbReference type="GO" id="GO:0051537">
    <property type="term" value="F:2 iron, 2 sulfur cluster binding"/>
    <property type="evidence" value="ECO:0007669"/>
    <property type="project" value="UniProtKB-KW"/>
</dbReference>
<dbReference type="Pfam" id="PF00111">
    <property type="entry name" value="Fer2"/>
    <property type="match status" value="1"/>
</dbReference>
<protein>
    <submittedName>
        <fullName evidence="5">2Fe-2S iron-sulfur cluster binding domain-containing protein</fullName>
    </submittedName>
</protein>
<feature type="domain" description="2Fe-2S ferredoxin-type" evidence="3">
    <location>
        <begin position="4"/>
        <end position="95"/>
    </location>
</feature>
<evidence type="ECO:0000259" key="4">
    <source>
        <dbReference type="PROSITE" id="PS51384"/>
    </source>
</evidence>
<dbReference type="Gene3D" id="3.40.50.80">
    <property type="entry name" value="Nucleotide-binding domain of ferredoxin-NADP reductase (FNR) module"/>
    <property type="match status" value="1"/>
</dbReference>
<dbReference type="PANTHER" id="PTHR47354:SF5">
    <property type="entry name" value="PROTEIN RFBI"/>
    <property type="match status" value="1"/>
</dbReference>
<feature type="domain" description="FAD-binding FR-type" evidence="4">
    <location>
        <begin position="102"/>
        <end position="202"/>
    </location>
</feature>
<dbReference type="SUPFAM" id="SSF52343">
    <property type="entry name" value="Ferredoxin reductase-like, C-terminal NADP-linked domain"/>
    <property type="match status" value="1"/>
</dbReference>
<dbReference type="PANTHER" id="PTHR47354">
    <property type="entry name" value="NADH OXIDOREDUCTASE HCR"/>
    <property type="match status" value="1"/>
</dbReference>
<dbReference type="Pfam" id="PF00970">
    <property type="entry name" value="FAD_binding_6"/>
    <property type="match status" value="1"/>
</dbReference>
<keyword evidence="2" id="KW-0411">Iron-sulfur</keyword>
<name>A0A6B2QTW1_9BURK</name>
<accession>A0A6B2QTW1</accession>
<dbReference type="CDD" id="cd00207">
    <property type="entry name" value="fer2"/>
    <property type="match status" value="1"/>
</dbReference>
<dbReference type="GO" id="GO:0016491">
    <property type="term" value="F:oxidoreductase activity"/>
    <property type="evidence" value="ECO:0007669"/>
    <property type="project" value="InterPro"/>
</dbReference>
<dbReference type="InterPro" id="IPR017927">
    <property type="entry name" value="FAD-bd_FR_type"/>
</dbReference>
<dbReference type="InterPro" id="IPR012675">
    <property type="entry name" value="Beta-grasp_dom_sf"/>
</dbReference>
<dbReference type="InterPro" id="IPR017938">
    <property type="entry name" value="Riboflavin_synthase-like_b-brl"/>
</dbReference>
<keyword evidence="2" id="KW-0001">2Fe-2S</keyword>
<reference evidence="5" key="1">
    <citation type="submission" date="2020-02" db="EMBL/GenBank/DDBJ databases">
        <authorList>
            <person name="Chen W.-M."/>
        </authorList>
    </citation>
    <scope>NUCLEOTIDE SEQUENCE</scope>
    <source>
        <strain evidence="5">NBD-18</strain>
    </source>
</reference>
<comment type="caution">
    <text evidence="5">The sequence shown here is derived from an EMBL/GenBank/DDBJ whole genome shotgun (WGS) entry which is preliminary data.</text>
</comment>
<organism evidence="5">
    <name type="scientific">Sheuella amnicola</name>
    <dbReference type="NCBI Taxonomy" id="2707330"/>
    <lineage>
        <taxon>Bacteria</taxon>
        <taxon>Pseudomonadati</taxon>
        <taxon>Pseudomonadota</taxon>
        <taxon>Betaproteobacteria</taxon>
        <taxon>Burkholderiales</taxon>
        <taxon>Alcaligenaceae</taxon>
        <taxon>Sheuella</taxon>
    </lineage>
</organism>
<dbReference type="SUPFAM" id="SSF63380">
    <property type="entry name" value="Riboflavin synthase domain-like"/>
    <property type="match status" value="1"/>
</dbReference>
<evidence type="ECO:0000256" key="1">
    <source>
        <dbReference type="ARBA" id="ARBA00001974"/>
    </source>
</evidence>
<keyword evidence="2" id="KW-0408">Iron</keyword>
<keyword evidence="2" id="KW-0479">Metal-binding</keyword>
<dbReference type="InterPro" id="IPR001433">
    <property type="entry name" value="OxRdtase_FAD/NAD-bd"/>
</dbReference>
<dbReference type="EMBL" id="JAAGRN010000001">
    <property type="protein sequence ID" value="NDY81622.1"/>
    <property type="molecule type" value="Genomic_DNA"/>
</dbReference>
<sequence>MSESKVTVLNNGIVFDVPFDQCILDAGLAKGIALPHQCRGASCGQCKAHIEHGTVDHGWSFGFAITDEEKEQGYCLMCQAHPTSPELSIRTVEPFGEAIAPVVQLQGQVVAIEQLNHRVRRIIVQTSNAAQLFRPGAYAEIELPGITPNRMYSYSNGATDAGQLEFLVSLHPGGKASTYLHEQLRVGQVIDLKGPFGTCRLPEGNWNVLGMAGGTGLAPVISIFEHALASGATEDFLLLFSVLKDADVFELARLNRLQMAYPNFKYEMVVAEAPSVFCAQTGLITEYLRSRFDSLQGWRAVLSGSPGFVDAATTACVDLGMAQDAMSADSFTNVA</sequence>
<dbReference type="Pfam" id="PF00175">
    <property type="entry name" value="NAD_binding_1"/>
    <property type="match status" value="1"/>
</dbReference>
<dbReference type="InterPro" id="IPR036010">
    <property type="entry name" value="2Fe-2S_ferredoxin-like_sf"/>
</dbReference>
<proteinExistence type="predicted"/>
<dbReference type="InterPro" id="IPR039261">
    <property type="entry name" value="FNR_nucleotide-bd"/>
</dbReference>
<dbReference type="PROSITE" id="PS51085">
    <property type="entry name" value="2FE2S_FER_2"/>
    <property type="match status" value="1"/>
</dbReference>
<dbReference type="Gene3D" id="2.40.30.10">
    <property type="entry name" value="Translation factors"/>
    <property type="match status" value="1"/>
</dbReference>
<dbReference type="InterPro" id="IPR008333">
    <property type="entry name" value="Cbr1-like_FAD-bd_dom"/>
</dbReference>